<gene>
    <name evidence="1" type="ORF">DWZ29_10980</name>
</gene>
<organism evidence="1 2">
    <name type="scientific">Anaerobutyricum hallii</name>
    <dbReference type="NCBI Taxonomy" id="39488"/>
    <lineage>
        <taxon>Bacteria</taxon>
        <taxon>Bacillati</taxon>
        <taxon>Bacillota</taxon>
        <taxon>Clostridia</taxon>
        <taxon>Lachnospirales</taxon>
        <taxon>Lachnospiraceae</taxon>
        <taxon>Anaerobutyricum</taxon>
    </lineage>
</organism>
<proteinExistence type="predicted"/>
<name>A0A415U1D9_9FIRM</name>
<dbReference type="EMBL" id="QRQO01000031">
    <property type="protein sequence ID" value="RHN11866.1"/>
    <property type="molecule type" value="Genomic_DNA"/>
</dbReference>
<dbReference type="Proteomes" id="UP000283700">
    <property type="component" value="Unassembled WGS sequence"/>
</dbReference>
<dbReference type="RefSeq" id="WP_118486260.1">
    <property type="nucleotide sequence ID" value="NZ_QRQO01000031.1"/>
</dbReference>
<comment type="caution">
    <text evidence="1">The sequence shown here is derived from an EMBL/GenBank/DDBJ whole genome shotgun (WGS) entry which is preliminary data.</text>
</comment>
<evidence type="ECO:0000313" key="2">
    <source>
        <dbReference type="Proteomes" id="UP000283700"/>
    </source>
</evidence>
<protein>
    <submittedName>
        <fullName evidence="1">Uncharacterized protein</fullName>
    </submittedName>
</protein>
<accession>A0A415U1D9</accession>
<sequence length="223" mass="25643">MHLQKDIMNILDKTGFNCVEPTSEKGKYNIYINSRTPFNSDFGFYVVYDGSFQSFKKVVSKICYAFDIDKDAEKRIPIRGSASIQTVLDESKWKKEKLDELLAAFETYITEATFTFTVSKLAGYIVDSICKKYITEYDFTVLDDAEPQISSWYGIKNINTGFNSSCIELFADYYGGGCGVYNRIDEEMDREERVDIIEKMILQVMEQEVCDKDTKLLVQLSSK</sequence>
<dbReference type="AlphaFoldDB" id="A0A415U1D9"/>
<reference evidence="1 2" key="1">
    <citation type="submission" date="2018-08" db="EMBL/GenBank/DDBJ databases">
        <title>A genome reference for cultivated species of the human gut microbiota.</title>
        <authorList>
            <person name="Zou Y."/>
            <person name="Xue W."/>
            <person name="Luo G."/>
        </authorList>
    </citation>
    <scope>NUCLEOTIDE SEQUENCE [LARGE SCALE GENOMIC DNA]</scope>
    <source>
        <strain evidence="1 2">AF31-17AC</strain>
    </source>
</reference>
<evidence type="ECO:0000313" key="1">
    <source>
        <dbReference type="EMBL" id="RHN11866.1"/>
    </source>
</evidence>